<evidence type="ECO:0000313" key="3">
    <source>
        <dbReference type="EMBL" id="KAF2836259.1"/>
    </source>
</evidence>
<evidence type="ECO:0000256" key="1">
    <source>
        <dbReference type="SAM" id="MobiDB-lite"/>
    </source>
</evidence>
<dbReference type="AlphaFoldDB" id="A0A9P4S507"/>
<feature type="signal peptide" evidence="2">
    <location>
        <begin position="1"/>
        <end position="16"/>
    </location>
</feature>
<reference evidence="3" key="1">
    <citation type="journal article" date="2020" name="Stud. Mycol.">
        <title>101 Dothideomycetes genomes: a test case for predicting lifestyles and emergence of pathogens.</title>
        <authorList>
            <person name="Haridas S."/>
            <person name="Albert R."/>
            <person name="Binder M."/>
            <person name="Bloem J."/>
            <person name="Labutti K."/>
            <person name="Salamov A."/>
            <person name="Andreopoulos B."/>
            <person name="Baker S."/>
            <person name="Barry K."/>
            <person name="Bills G."/>
            <person name="Bluhm B."/>
            <person name="Cannon C."/>
            <person name="Castanera R."/>
            <person name="Culley D."/>
            <person name="Daum C."/>
            <person name="Ezra D."/>
            <person name="Gonzalez J."/>
            <person name="Henrissat B."/>
            <person name="Kuo A."/>
            <person name="Liang C."/>
            <person name="Lipzen A."/>
            <person name="Lutzoni F."/>
            <person name="Magnuson J."/>
            <person name="Mondo S."/>
            <person name="Nolan M."/>
            <person name="Ohm R."/>
            <person name="Pangilinan J."/>
            <person name="Park H.-J."/>
            <person name="Ramirez L."/>
            <person name="Alfaro M."/>
            <person name="Sun H."/>
            <person name="Tritt A."/>
            <person name="Yoshinaga Y."/>
            <person name="Zwiers L.-H."/>
            <person name="Turgeon B."/>
            <person name="Goodwin S."/>
            <person name="Spatafora J."/>
            <person name="Crous P."/>
            <person name="Grigoriev I."/>
        </authorList>
    </citation>
    <scope>NUCLEOTIDE SEQUENCE</scope>
    <source>
        <strain evidence="3">CBS 101060</strain>
    </source>
</reference>
<dbReference type="OrthoDB" id="3928002at2759"/>
<keyword evidence="4" id="KW-1185">Reference proteome</keyword>
<gene>
    <name evidence="3" type="ORF">M501DRAFT_263951</name>
</gene>
<keyword evidence="2" id="KW-0732">Signal</keyword>
<evidence type="ECO:0000256" key="2">
    <source>
        <dbReference type="SAM" id="SignalP"/>
    </source>
</evidence>
<name>A0A9P4S507_9PEZI</name>
<organism evidence="3 4">
    <name type="scientific">Patellaria atrata CBS 101060</name>
    <dbReference type="NCBI Taxonomy" id="1346257"/>
    <lineage>
        <taxon>Eukaryota</taxon>
        <taxon>Fungi</taxon>
        <taxon>Dikarya</taxon>
        <taxon>Ascomycota</taxon>
        <taxon>Pezizomycotina</taxon>
        <taxon>Dothideomycetes</taxon>
        <taxon>Dothideomycetes incertae sedis</taxon>
        <taxon>Patellariales</taxon>
        <taxon>Patellariaceae</taxon>
        <taxon>Patellaria</taxon>
    </lineage>
</organism>
<dbReference type="PANTHER" id="PTHR38049">
    <property type="entry name" value="RICIN B LECTIN DOMAIN-CONTAINING PROTEIN"/>
    <property type="match status" value="1"/>
</dbReference>
<dbReference type="EMBL" id="MU006104">
    <property type="protein sequence ID" value="KAF2836259.1"/>
    <property type="molecule type" value="Genomic_DNA"/>
</dbReference>
<feature type="region of interest" description="Disordered" evidence="1">
    <location>
        <begin position="214"/>
        <end position="265"/>
    </location>
</feature>
<dbReference type="Proteomes" id="UP000799429">
    <property type="component" value="Unassembled WGS sequence"/>
</dbReference>
<dbReference type="PANTHER" id="PTHR38049:SF1">
    <property type="entry name" value="PROTEIN KINASE DOMAIN-CONTAINING PROTEIN"/>
    <property type="match status" value="1"/>
</dbReference>
<feature type="chain" id="PRO_5040105422" evidence="2">
    <location>
        <begin position="17"/>
        <end position="265"/>
    </location>
</feature>
<protein>
    <submittedName>
        <fullName evidence="3">Uncharacterized protein</fullName>
    </submittedName>
</protein>
<sequence>MVIGLLVIAAIPTVTGIAEGVSHQQKQNEQLASDESRMRKFHMDVYCDSDSNSAKRLNGRIVVVKNNKVYLHPKDPTTLEPLPCEDGSPGPHPFTGFYILYPDEERDPPERGLVSTISVDPPMLNWIYCDNETHELRYGNRTASKPHVVGPWDWEEDEVHVTLEDWEGFLAVQEPDGEWAIYYDRDDDGLASVGLAEREKFECSLRRRVLADEKQNLDAPNDPTKNKIKSEASGGFQVMASDPSRGKTAAPITQKFDGNTKGARE</sequence>
<proteinExistence type="predicted"/>
<evidence type="ECO:0000313" key="4">
    <source>
        <dbReference type="Proteomes" id="UP000799429"/>
    </source>
</evidence>
<comment type="caution">
    <text evidence="3">The sequence shown here is derived from an EMBL/GenBank/DDBJ whole genome shotgun (WGS) entry which is preliminary data.</text>
</comment>
<accession>A0A9P4S507</accession>